<feature type="region of interest" description="Disordered" evidence="1">
    <location>
        <begin position="1"/>
        <end position="54"/>
    </location>
</feature>
<keyword evidence="3" id="KW-1185">Reference proteome</keyword>
<reference evidence="2" key="1">
    <citation type="submission" date="2017-12" db="EMBL/GenBank/DDBJ databases">
        <title>Gene loss provides genomic basis for host adaptation in cereal stripe rust fungi.</title>
        <authorList>
            <person name="Xia C."/>
        </authorList>
    </citation>
    <scope>NUCLEOTIDE SEQUENCE [LARGE SCALE GENOMIC DNA]</scope>
    <source>
        <strain evidence="2">93-210</strain>
    </source>
</reference>
<sequence>MDKPSPPQDSQAQGQQAMSQPLSSLENNSRPNEAKEAVDPDNETVVLPPNEQGV</sequence>
<organism evidence="2 3">
    <name type="scientific">Puccinia striiformis</name>
    <dbReference type="NCBI Taxonomy" id="27350"/>
    <lineage>
        <taxon>Eukaryota</taxon>
        <taxon>Fungi</taxon>
        <taxon>Dikarya</taxon>
        <taxon>Basidiomycota</taxon>
        <taxon>Pucciniomycotina</taxon>
        <taxon>Pucciniomycetes</taxon>
        <taxon>Pucciniales</taxon>
        <taxon>Pucciniaceae</taxon>
        <taxon>Puccinia</taxon>
    </lineage>
</organism>
<comment type="caution">
    <text evidence="2">The sequence shown here is derived from an EMBL/GenBank/DDBJ whole genome shotgun (WGS) entry which is preliminary data.</text>
</comment>
<dbReference type="VEuPathDB" id="FungiDB:PSTT_03514"/>
<feature type="compositionally biased region" description="Polar residues" evidence="1">
    <location>
        <begin position="8"/>
        <end position="31"/>
    </location>
</feature>
<name>A0A2S4VWC2_9BASI</name>
<dbReference type="AlphaFoldDB" id="A0A2S4VWC2"/>
<accession>A0A2S4VWC2</accession>
<proteinExistence type="predicted"/>
<dbReference type="Proteomes" id="UP000239156">
    <property type="component" value="Unassembled WGS sequence"/>
</dbReference>
<dbReference type="EMBL" id="PKSL01000022">
    <property type="protein sequence ID" value="POW13835.1"/>
    <property type="molecule type" value="Genomic_DNA"/>
</dbReference>
<gene>
    <name evidence="2" type="ORF">PSTT_03514</name>
</gene>
<evidence type="ECO:0000256" key="1">
    <source>
        <dbReference type="SAM" id="MobiDB-lite"/>
    </source>
</evidence>
<protein>
    <submittedName>
        <fullName evidence="2">Uncharacterized protein</fullName>
    </submittedName>
</protein>
<evidence type="ECO:0000313" key="2">
    <source>
        <dbReference type="EMBL" id="POW13835.1"/>
    </source>
</evidence>
<evidence type="ECO:0000313" key="3">
    <source>
        <dbReference type="Proteomes" id="UP000239156"/>
    </source>
</evidence>